<keyword evidence="2" id="KW-1185">Reference proteome</keyword>
<organism evidence="1 2">
    <name type="scientific">Vibrio maritimus</name>
    <dbReference type="NCBI Taxonomy" id="990268"/>
    <lineage>
        <taxon>Bacteria</taxon>
        <taxon>Pseudomonadati</taxon>
        <taxon>Pseudomonadota</taxon>
        <taxon>Gammaproteobacteria</taxon>
        <taxon>Vibrionales</taxon>
        <taxon>Vibrionaceae</taxon>
        <taxon>Vibrio</taxon>
    </lineage>
</organism>
<reference evidence="1 2" key="1">
    <citation type="submission" date="2014-09" db="EMBL/GenBank/DDBJ databases">
        <title>Vibrio maritimus JCM 19235. (C45) whole genome shotgun sequence.</title>
        <authorList>
            <person name="Sawabe T."/>
            <person name="Meirelles P."/>
            <person name="Nakanishi M."/>
            <person name="Sayaka M."/>
            <person name="Hattori M."/>
            <person name="Ohkuma M."/>
        </authorList>
    </citation>
    <scope>NUCLEOTIDE SEQUENCE [LARGE SCALE GENOMIC DNA]</scope>
    <source>
        <strain evidence="2">JCM19235</strain>
    </source>
</reference>
<name>A0A090SUN1_9VIBR</name>
<accession>A0A090SUN1</accession>
<dbReference type="AlphaFoldDB" id="A0A090SUN1"/>
<evidence type="ECO:0000313" key="1">
    <source>
        <dbReference type="EMBL" id="GAL23017.1"/>
    </source>
</evidence>
<dbReference type="EMBL" id="BBMR01000017">
    <property type="protein sequence ID" value="GAL23017.1"/>
    <property type="molecule type" value="Genomic_DNA"/>
</dbReference>
<reference evidence="1 2" key="2">
    <citation type="submission" date="2014-09" db="EMBL/GenBank/DDBJ databases">
        <authorList>
            <consortium name="NBRP consortium"/>
            <person name="Sawabe T."/>
            <person name="Meirelles P."/>
            <person name="Nakanishi M."/>
            <person name="Sayaka M."/>
            <person name="Hattori M."/>
            <person name="Ohkuma M."/>
        </authorList>
    </citation>
    <scope>NUCLEOTIDE SEQUENCE [LARGE SCALE GENOMIC DNA]</scope>
    <source>
        <strain evidence="2">JCM19235</strain>
    </source>
</reference>
<dbReference type="STRING" id="990268.JCM19235_1318"/>
<sequence length="72" mass="8451">MENTHEKIKDTVYRPSLNNFGMTKGYIDIDDENFPYVIEEWCFKKAKATKAARKRFARTQMTFAALAHFSAR</sequence>
<comment type="caution">
    <text evidence="1">The sequence shown here is derived from an EMBL/GenBank/DDBJ whole genome shotgun (WGS) entry which is preliminary data.</text>
</comment>
<evidence type="ECO:0000313" key="2">
    <source>
        <dbReference type="Proteomes" id="UP000029228"/>
    </source>
</evidence>
<proteinExistence type="predicted"/>
<dbReference type="Proteomes" id="UP000029228">
    <property type="component" value="Unassembled WGS sequence"/>
</dbReference>
<protein>
    <submittedName>
        <fullName evidence="1">Uncharacterized protein</fullName>
    </submittedName>
</protein>
<gene>
    <name evidence="1" type="ORF">JCM19235_1318</name>
</gene>